<keyword evidence="1" id="KW-0472">Membrane</keyword>
<dbReference type="AlphaFoldDB" id="A0A0G0E8Z0"/>
<dbReference type="Pfam" id="PF13399">
    <property type="entry name" value="LytR_C"/>
    <property type="match status" value="1"/>
</dbReference>
<evidence type="ECO:0000313" key="3">
    <source>
        <dbReference type="EMBL" id="KKQ01987.1"/>
    </source>
</evidence>
<feature type="transmembrane region" description="Helical" evidence="1">
    <location>
        <begin position="332"/>
        <end position="352"/>
    </location>
</feature>
<comment type="caution">
    <text evidence="3">The sequence shown here is derived from an EMBL/GenBank/DDBJ whole genome shotgun (WGS) entry which is preliminary data.</text>
</comment>
<feature type="domain" description="LytR/CpsA/Psr regulator C-terminal" evidence="2">
    <location>
        <begin position="392"/>
        <end position="481"/>
    </location>
</feature>
<proteinExistence type="predicted"/>
<protein>
    <recommendedName>
        <fullName evidence="2">LytR/CpsA/Psr regulator C-terminal domain-containing protein</fullName>
    </recommendedName>
</protein>
<dbReference type="Proteomes" id="UP000034344">
    <property type="component" value="Unassembled WGS sequence"/>
</dbReference>
<evidence type="ECO:0000259" key="2">
    <source>
        <dbReference type="Pfam" id="PF13399"/>
    </source>
</evidence>
<dbReference type="STRING" id="1618480.US11_C0002G0046"/>
<gene>
    <name evidence="3" type="ORF">US11_C0002G0046</name>
</gene>
<organism evidence="3 4">
    <name type="scientific">Candidatus Roizmanbacteria bacterium GW2011_GWA2_36_23</name>
    <dbReference type="NCBI Taxonomy" id="1618480"/>
    <lineage>
        <taxon>Bacteria</taxon>
        <taxon>Candidatus Roizmaniibacteriota</taxon>
    </lineage>
</organism>
<keyword evidence="1" id="KW-0812">Transmembrane</keyword>
<name>A0A0G0E8Z0_9BACT</name>
<evidence type="ECO:0000256" key="1">
    <source>
        <dbReference type="SAM" id="Phobius"/>
    </source>
</evidence>
<dbReference type="InterPro" id="IPR027381">
    <property type="entry name" value="LytR/CpsA/Psr_C"/>
</dbReference>
<dbReference type="Gene3D" id="3.30.1490.300">
    <property type="match status" value="1"/>
</dbReference>
<evidence type="ECO:0000313" key="4">
    <source>
        <dbReference type="Proteomes" id="UP000034344"/>
    </source>
</evidence>
<sequence length="481" mass="54323">MVYLYIDTNAIKLLCLKKSMLGQYETFFFEKKHEAVLLEKGKPVNSDLLASAIKEALSLTSENAHCEKEVALILPQEAFYFLRAEVPVDIAPSAISSFIRDKAHSVLPVNLNQCLSDYTLQEANNQKIVTLYALNKEYFELYKQSFSLIDLKIQSIIPETLAYFKLFDKTLRKEKKEIIAFITYEKKKISGYLYDSYGLTDANKWTEEIDNNIEDVLKIKAQDHEQKKMKLNRIILSGTGSETIRQDTFTKAVGVWTNPLKRIIPNFLNDYLKMIVVNQNKTFPILNFDVCFGAFVFQQENKSFSLLKNNHKFSQNISPPSLPNIPLSKKEIFIFLGSFLASFLFFIVLSYFKPSVNLNSIFNNQEQKTNITPSPTTAPSPTPTPSIKKEELKLKILNGSGTAGKAGEAKDILSKAGYGEILTGNANNFDYEKTEIQVKKSKKDAVGYLKSDLKEYVADIVSSDLAETEAADAVIIVGKDF</sequence>
<keyword evidence="1" id="KW-1133">Transmembrane helix</keyword>
<dbReference type="EMBL" id="LBRS01000002">
    <property type="protein sequence ID" value="KKQ01987.1"/>
    <property type="molecule type" value="Genomic_DNA"/>
</dbReference>
<accession>A0A0G0E8Z0</accession>
<dbReference type="Gene3D" id="3.30.70.2390">
    <property type="match status" value="1"/>
</dbReference>
<reference evidence="3 4" key="1">
    <citation type="journal article" date="2015" name="Nature">
        <title>rRNA introns, odd ribosomes, and small enigmatic genomes across a large radiation of phyla.</title>
        <authorList>
            <person name="Brown C.T."/>
            <person name="Hug L.A."/>
            <person name="Thomas B.C."/>
            <person name="Sharon I."/>
            <person name="Castelle C.J."/>
            <person name="Singh A."/>
            <person name="Wilkins M.J."/>
            <person name="Williams K.H."/>
            <person name="Banfield J.F."/>
        </authorList>
    </citation>
    <scope>NUCLEOTIDE SEQUENCE [LARGE SCALE GENOMIC DNA]</scope>
</reference>
<dbReference type="Gene3D" id="3.30.420.40">
    <property type="match status" value="2"/>
</dbReference>